<keyword evidence="6" id="KW-1185">Reference proteome</keyword>
<dbReference type="PANTHER" id="PTHR19375">
    <property type="entry name" value="HEAT SHOCK PROTEIN 70KDA"/>
    <property type="match status" value="1"/>
</dbReference>
<reference evidence="6" key="2">
    <citation type="submission" date="2015-01" db="EMBL/GenBank/DDBJ databases">
        <title>Evolutionary Origins and Diversification of the Mycorrhizal Mutualists.</title>
        <authorList>
            <consortium name="DOE Joint Genome Institute"/>
            <consortium name="Mycorrhizal Genomics Consortium"/>
            <person name="Kohler A."/>
            <person name="Kuo A."/>
            <person name="Nagy L.G."/>
            <person name="Floudas D."/>
            <person name="Copeland A."/>
            <person name="Barry K.W."/>
            <person name="Cichocki N."/>
            <person name="Veneault-Fourrey C."/>
            <person name="LaButti K."/>
            <person name="Lindquist E.A."/>
            <person name="Lipzen A."/>
            <person name="Lundell T."/>
            <person name="Morin E."/>
            <person name="Murat C."/>
            <person name="Riley R."/>
            <person name="Ohm R."/>
            <person name="Sun H."/>
            <person name="Tunlid A."/>
            <person name="Henrissat B."/>
            <person name="Grigoriev I.V."/>
            <person name="Hibbett D.S."/>
            <person name="Martin F."/>
        </authorList>
    </citation>
    <scope>NUCLEOTIDE SEQUENCE [LARGE SCALE GENOMIC DNA]</scope>
    <source>
        <strain evidence="6">MUT 4182</strain>
    </source>
</reference>
<organism evidence="5 6">
    <name type="scientific">Tulasnella calospora MUT 4182</name>
    <dbReference type="NCBI Taxonomy" id="1051891"/>
    <lineage>
        <taxon>Eukaryota</taxon>
        <taxon>Fungi</taxon>
        <taxon>Dikarya</taxon>
        <taxon>Basidiomycota</taxon>
        <taxon>Agaricomycotina</taxon>
        <taxon>Agaricomycetes</taxon>
        <taxon>Cantharellales</taxon>
        <taxon>Tulasnellaceae</taxon>
        <taxon>Tulasnella</taxon>
    </lineage>
</organism>
<proteinExistence type="inferred from homology"/>
<dbReference type="FunFam" id="3.30.420.40:FF:000028">
    <property type="entry name" value="heat shock 70 kDa protein-like"/>
    <property type="match status" value="1"/>
</dbReference>
<keyword evidence="3" id="KW-0067">ATP-binding</keyword>
<dbReference type="EMBL" id="KN823357">
    <property type="protein sequence ID" value="KIO17654.1"/>
    <property type="molecule type" value="Genomic_DNA"/>
</dbReference>
<accession>A0A0C3Q4B9</accession>
<dbReference type="Pfam" id="PF00012">
    <property type="entry name" value="HSP70"/>
    <property type="match status" value="1"/>
</dbReference>
<gene>
    <name evidence="5" type="ORF">M407DRAFT_227797</name>
</gene>
<comment type="similarity">
    <text evidence="1">Belongs to the heat shock protein 70 family.</text>
</comment>
<dbReference type="SUPFAM" id="SSF53067">
    <property type="entry name" value="Actin-like ATPase domain"/>
    <property type="match status" value="1"/>
</dbReference>
<reference evidence="5 6" key="1">
    <citation type="submission" date="2014-04" db="EMBL/GenBank/DDBJ databases">
        <authorList>
            <consortium name="DOE Joint Genome Institute"/>
            <person name="Kuo A."/>
            <person name="Girlanda M."/>
            <person name="Perotto S."/>
            <person name="Kohler A."/>
            <person name="Nagy L.G."/>
            <person name="Floudas D."/>
            <person name="Copeland A."/>
            <person name="Barry K.W."/>
            <person name="Cichocki N."/>
            <person name="Veneault-Fourrey C."/>
            <person name="LaButti K."/>
            <person name="Lindquist E.A."/>
            <person name="Lipzen A."/>
            <person name="Lundell T."/>
            <person name="Morin E."/>
            <person name="Murat C."/>
            <person name="Sun H."/>
            <person name="Tunlid A."/>
            <person name="Henrissat B."/>
            <person name="Grigoriev I.V."/>
            <person name="Hibbett D.S."/>
            <person name="Martin F."/>
            <person name="Nordberg H.P."/>
            <person name="Cantor M.N."/>
            <person name="Hua S.X."/>
        </authorList>
    </citation>
    <scope>NUCLEOTIDE SEQUENCE [LARGE SCALE GENOMIC DNA]</scope>
    <source>
        <strain evidence="5 6">MUT 4182</strain>
    </source>
</reference>
<dbReference type="HOGENOM" id="CLU_2428692_0_0_1"/>
<evidence type="ECO:0000313" key="6">
    <source>
        <dbReference type="Proteomes" id="UP000054248"/>
    </source>
</evidence>
<dbReference type="GO" id="GO:0005524">
    <property type="term" value="F:ATP binding"/>
    <property type="evidence" value="ECO:0007669"/>
    <property type="project" value="UniProtKB-KW"/>
</dbReference>
<dbReference type="AlphaFoldDB" id="A0A0C3Q4B9"/>
<dbReference type="Proteomes" id="UP000054248">
    <property type="component" value="Unassembled WGS sequence"/>
</dbReference>
<dbReference type="GO" id="GO:0140662">
    <property type="term" value="F:ATP-dependent protein folding chaperone"/>
    <property type="evidence" value="ECO:0007669"/>
    <property type="project" value="InterPro"/>
</dbReference>
<evidence type="ECO:0000256" key="1">
    <source>
        <dbReference type="ARBA" id="ARBA00007381"/>
    </source>
</evidence>
<dbReference type="STRING" id="1051891.A0A0C3Q4B9"/>
<sequence>MVLGKMKQTAEADLGGKVTHAVVTVPVSFNGARRRLPRTPVPSPGLTILRVVNEPTTALSPTVSTRRTPVAPTSSTSLSTISVEQFSMSAS</sequence>
<evidence type="ECO:0000256" key="4">
    <source>
        <dbReference type="SAM" id="MobiDB-lite"/>
    </source>
</evidence>
<keyword evidence="2" id="KW-0547">Nucleotide-binding</keyword>
<dbReference type="InterPro" id="IPR013126">
    <property type="entry name" value="Hsp_70_fam"/>
</dbReference>
<evidence type="ECO:0000256" key="2">
    <source>
        <dbReference type="ARBA" id="ARBA00022741"/>
    </source>
</evidence>
<name>A0A0C3Q4B9_9AGAM</name>
<dbReference type="InterPro" id="IPR043129">
    <property type="entry name" value="ATPase_NBD"/>
</dbReference>
<protein>
    <submittedName>
        <fullName evidence="5">Uncharacterized protein</fullName>
    </submittedName>
</protein>
<dbReference type="Gene3D" id="3.30.420.40">
    <property type="match status" value="1"/>
</dbReference>
<feature type="region of interest" description="Disordered" evidence="4">
    <location>
        <begin position="58"/>
        <end position="77"/>
    </location>
</feature>
<evidence type="ECO:0000313" key="5">
    <source>
        <dbReference type="EMBL" id="KIO17654.1"/>
    </source>
</evidence>
<evidence type="ECO:0000256" key="3">
    <source>
        <dbReference type="ARBA" id="ARBA00022840"/>
    </source>
</evidence>